<protein>
    <submittedName>
        <fullName evidence="1">Uncharacterized protein</fullName>
    </submittedName>
</protein>
<organism evidence="1 2">
    <name type="scientific">Streptomyces antimicrobicus</name>
    <dbReference type="NCBI Taxonomy" id="2883108"/>
    <lineage>
        <taxon>Bacteria</taxon>
        <taxon>Bacillati</taxon>
        <taxon>Actinomycetota</taxon>
        <taxon>Actinomycetes</taxon>
        <taxon>Kitasatosporales</taxon>
        <taxon>Streptomycetaceae</taxon>
        <taxon>Streptomyces</taxon>
    </lineage>
</organism>
<accession>A0ABS8BBD7</accession>
<comment type="caution">
    <text evidence="1">The sequence shown here is derived from an EMBL/GenBank/DDBJ whole genome shotgun (WGS) entry which is preliminary data.</text>
</comment>
<dbReference type="EMBL" id="JAJAUY010000092">
    <property type="protein sequence ID" value="MCB5181839.1"/>
    <property type="molecule type" value="Genomic_DNA"/>
</dbReference>
<proteinExistence type="predicted"/>
<dbReference type="Proteomes" id="UP001199054">
    <property type="component" value="Unassembled WGS sequence"/>
</dbReference>
<sequence>MERAGEKDVFVLPRGATGFRHISEPELPRTGVEVCRAAWQAAARAAGGEAVDFMEHGYPQSFHSGSLTDDAGPHVAVFHANYPYVAFVDERRCAYSDEFLEPPAWAAALCAAGFTVLGAAVLRAPLDACDTSALGDAEWSQIEYWEPPTLGALLFNMWD</sequence>
<evidence type="ECO:0000313" key="1">
    <source>
        <dbReference type="EMBL" id="MCB5181839.1"/>
    </source>
</evidence>
<reference evidence="1 2" key="1">
    <citation type="submission" date="2021-10" db="EMBL/GenBank/DDBJ databases">
        <title>Streptomyces sp. strain SMC 277, a novel streptomycete isolated from soil.</title>
        <authorList>
            <person name="Chanama M."/>
        </authorList>
    </citation>
    <scope>NUCLEOTIDE SEQUENCE [LARGE SCALE GENOMIC DNA]</scope>
    <source>
        <strain evidence="1 2">SMC 277</strain>
    </source>
</reference>
<evidence type="ECO:0000313" key="2">
    <source>
        <dbReference type="Proteomes" id="UP001199054"/>
    </source>
</evidence>
<dbReference type="RefSeq" id="WP_226728938.1">
    <property type="nucleotide sequence ID" value="NZ_JAJAUY010000092.1"/>
</dbReference>
<gene>
    <name evidence="1" type="ORF">LG632_20960</name>
</gene>
<keyword evidence="2" id="KW-1185">Reference proteome</keyword>
<name>A0ABS8BBD7_9ACTN</name>